<proteinExistence type="predicted"/>
<accession>A0AAN7LTP8</accession>
<gene>
    <name evidence="1" type="ORF">SAY86_013457</name>
</gene>
<organism evidence="1 2">
    <name type="scientific">Trapa natans</name>
    <name type="common">Water chestnut</name>
    <dbReference type="NCBI Taxonomy" id="22666"/>
    <lineage>
        <taxon>Eukaryota</taxon>
        <taxon>Viridiplantae</taxon>
        <taxon>Streptophyta</taxon>
        <taxon>Embryophyta</taxon>
        <taxon>Tracheophyta</taxon>
        <taxon>Spermatophyta</taxon>
        <taxon>Magnoliopsida</taxon>
        <taxon>eudicotyledons</taxon>
        <taxon>Gunneridae</taxon>
        <taxon>Pentapetalae</taxon>
        <taxon>rosids</taxon>
        <taxon>malvids</taxon>
        <taxon>Myrtales</taxon>
        <taxon>Lythraceae</taxon>
        <taxon>Trapa</taxon>
    </lineage>
</organism>
<evidence type="ECO:0000313" key="2">
    <source>
        <dbReference type="Proteomes" id="UP001346149"/>
    </source>
</evidence>
<evidence type="ECO:0000313" key="1">
    <source>
        <dbReference type="EMBL" id="KAK4795463.1"/>
    </source>
</evidence>
<sequence>MKAILKQSIEELLTLMEEFDPEMTRSLEAQLVKAVEQIGYLKKQMKRLNASDLEYVMMVSLELDNAKGSLKKLIEEE</sequence>
<dbReference type="Proteomes" id="UP001346149">
    <property type="component" value="Unassembled WGS sequence"/>
</dbReference>
<reference evidence="1 2" key="1">
    <citation type="journal article" date="2023" name="Hortic Res">
        <title>Pangenome of water caltrop reveals structural variations and asymmetric subgenome divergence after allopolyploidization.</title>
        <authorList>
            <person name="Zhang X."/>
            <person name="Chen Y."/>
            <person name="Wang L."/>
            <person name="Yuan Y."/>
            <person name="Fang M."/>
            <person name="Shi L."/>
            <person name="Lu R."/>
            <person name="Comes H.P."/>
            <person name="Ma Y."/>
            <person name="Chen Y."/>
            <person name="Huang G."/>
            <person name="Zhou Y."/>
            <person name="Zheng Z."/>
            <person name="Qiu Y."/>
        </authorList>
    </citation>
    <scope>NUCLEOTIDE SEQUENCE [LARGE SCALE GENOMIC DNA]</scope>
    <source>
        <strain evidence="1">F231</strain>
    </source>
</reference>
<protein>
    <submittedName>
        <fullName evidence="1">Uncharacterized protein</fullName>
    </submittedName>
</protein>
<name>A0AAN7LTP8_TRANT</name>
<dbReference type="EMBL" id="JAXQNO010000007">
    <property type="protein sequence ID" value="KAK4795463.1"/>
    <property type="molecule type" value="Genomic_DNA"/>
</dbReference>
<dbReference type="AlphaFoldDB" id="A0AAN7LTP8"/>
<comment type="caution">
    <text evidence="1">The sequence shown here is derived from an EMBL/GenBank/DDBJ whole genome shotgun (WGS) entry which is preliminary data.</text>
</comment>
<keyword evidence="2" id="KW-1185">Reference proteome</keyword>